<keyword evidence="2" id="KW-0378">Hydrolase</keyword>
<dbReference type="PANTHER" id="PTHR11803">
    <property type="entry name" value="2-IMINOBUTANOATE/2-IMINOPROPANOATE DEAMINASE RIDA"/>
    <property type="match status" value="1"/>
</dbReference>
<organism evidence="2 3">
    <name type="scientific">Ruminococcus turbiniformis</name>
    <dbReference type="NCBI Taxonomy" id="2881258"/>
    <lineage>
        <taxon>Bacteria</taxon>
        <taxon>Bacillati</taxon>
        <taxon>Bacillota</taxon>
        <taxon>Clostridia</taxon>
        <taxon>Eubacteriales</taxon>
        <taxon>Oscillospiraceae</taxon>
        <taxon>Ruminococcus</taxon>
    </lineage>
</organism>
<proteinExistence type="inferred from homology"/>
<dbReference type="InterPro" id="IPR006056">
    <property type="entry name" value="RidA"/>
</dbReference>
<dbReference type="Pfam" id="PF01042">
    <property type="entry name" value="Ribonuc_L-PSP"/>
    <property type="match status" value="1"/>
</dbReference>
<comment type="similarity">
    <text evidence="1">Belongs to the RutC family.</text>
</comment>
<dbReference type="SUPFAM" id="SSF55298">
    <property type="entry name" value="YjgF-like"/>
    <property type="match status" value="1"/>
</dbReference>
<protein>
    <submittedName>
        <fullName evidence="2">Rid family detoxifying hydrolase</fullName>
    </submittedName>
</protein>
<dbReference type="RefSeq" id="WP_227706455.1">
    <property type="nucleotide sequence ID" value="NZ_JAJEQX010000003.1"/>
</dbReference>
<dbReference type="InterPro" id="IPR006175">
    <property type="entry name" value="YjgF/YER057c/UK114"/>
</dbReference>
<dbReference type="Proteomes" id="UP001198151">
    <property type="component" value="Unassembled WGS sequence"/>
</dbReference>
<dbReference type="PANTHER" id="PTHR11803:SF39">
    <property type="entry name" value="2-IMINOBUTANOATE_2-IMINOPROPANOATE DEAMINASE"/>
    <property type="match status" value="1"/>
</dbReference>
<evidence type="ECO:0000256" key="1">
    <source>
        <dbReference type="ARBA" id="ARBA00010552"/>
    </source>
</evidence>
<dbReference type="NCBIfam" id="TIGR00004">
    <property type="entry name" value="Rid family detoxifying hydrolase"/>
    <property type="match status" value="1"/>
</dbReference>
<comment type="caution">
    <text evidence="2">The sequence shown here is derived from an EMBL/GenBank/DDBJ whole genome shotgun (WGS) entry which is preliminary data.</text>
</comment>
<dbReference type="CDD" id="cd00448">
    <property type="entry name" value="YjgF_YER057c_UK114_family"/>
    <property type="match status" value="1"/>
</dbReference>
<accession>A0ABS8FTH8</accession>
<evidence type="ECO:0000313" key="2">
    <source>
        <dbReference type="EMBL" id="MCC2253291.1"/>
    </source>
</evidence>
<dbReference type="GO" id="GO:0016787">
    <property type="term" value="F:hydrolase activity"/>
    <property type="evidence" value="ECO:0007669"/>
    <property type="project" value="UniProtKB-KW"/>
</dbReference>
<evidence type="ECO:0000313" key="3">
    <source>
        <dbReference type="Proteomes" id="UP001198151"/>
    </source>
</evidence>
<reference evidence="2 3" key="1">
    <citation type="submission" date="2021-10" db="EMBL/GenBank/DDBJ databases">
        <title>Anaerobic single-cell dispensing facilitates the cultivation of human gut bacteria.</title>
        <authorList>
            <person name="Afrizal A."/>
        </authorList>
    </citation>
    <scope>NUCLEOTIDE SEQUENCE [LARGE SCALE GENOMIC DNA]</scope>
    <source>
        <strain evidence="2 3">CLA-AA-H200</strain>
    </source>
</reference>
<keyword evidence="3" id="KW-1185">Reference proteome</keyword>
<name>A0ABS8FTH8_9FIRM</name>
<gene>
    <name evidence="2" type="ORF">LKD70_02350</name>
</gene>
<sequence>MAGITLNTDKAPAAIGPYCHGKKCGNFIFTSGQIPLYPGTGEAETDVKKAAKLVLENVLAIVEEGGGTKADIVKMEIFVRDLDDFAAINEVYAEFFGENKPARWLVQAARMPGNAVLEAAATAYIGD</sequence>
<dbReference type="Gene3D" id="3.30.1330.40">
    <property type="entry name" value="RutC-like"/>
    <property type="match status" value="1"/>
</dbReference>
<dbReference type="InterPro" id="IPR035959">
    <property type="entry name" value="RutC-like_sf"/>
</dbReference>
<dbReference type="EMBL" id="JAJEQX010000003">
    <property type="protein sequence ID" value="MCC2253291.1"/>
    <property type="molecule type" value="Genomic_DNA"/>
</dbReference>